<dbReference type="PANTHER" id="PTHR32411:SF55">
    <property type="entry name" value="CYSTEINE-RICH REPEAT SECRETORY PROTEIN 55"/>
    <property type="match status" value="1"/>
</dbReference>
<proteinExistence type="predicted"/>
<feature type="domain" description="Gnk2-homologous" evidence="2">
    <location>
        <begin position="130"/>
        <end position="237"/>
    </location>
</feature>
<accession>A0A8J5F8K7</accession>
<protein>
    <recommendedName>
        <fullName evidence="2">Gnk2-homologous domain-containing protein</fullName>
    </recommendedName>
</protein>
<sequence>MALIQLYHLILLCLLLPFSAYADNPIGYYCANPFNAGGTQARINTVLSDIVAHASIGGFATSSSGRAPATTIYGLAQCRADVSSQDCSACLQDAAKALPAACPHQADARIWYDYCFLRYDDENFIGESDTGYSLILYNVENVTGDGDAFDAAVGEVMRKARAAAVAPGSGGLGRETTGFSPYVTIYGLAQCTRDIGELACGQCTASAVERFADFCVHRKGCRVLYSSCIVRYEIYPFFFPIDSRRSSSSGSNSIKSEDEVGSYSMVILSP</sequence>
<evidence type="ECO:0000313" key="3">
    <source>
        <dbReference type="EMBL" id="KAG6485384.1"/>
    </source>
</evidence>
<dbReference type="InterPro" id="IPR050581">
    <property type="entry name" value="CRR_secretory_protein"/>
</dbReference>
<dbReference type="Pfam" id="PF01657">
    <property type="entry name" value="Stress-antifung"/>
    <property type="match status" value="2"/>
</dbReference>
<organism evidence="3 4">
    <name type="scientific">Zingiber officinale</name>
    <name type="common">Ginger</name>
    <name type="synonym">Amomum zingiber</name>
    <dbReference type="NCBI Taxonomy" id="94328"/>
    <lineage>
        <taxon>Eukaryota</taxon>
        <taxon>Viridiplantae</taxon>
        <taxon>Streptophyta</taxon>
        <taxon>Embryophyta</taxon>
        <taxon>Tracheophyta</taxon>
        <taxon>Spermatophyta</taxon>
        <taxon>Magnoliopsida</taxon>
        <taxon>Liliopsida</taxon>
        <taxon>Zingiberales</taxon>
        <taxon>Zingiberaceae</taxon>
        <taxon>Zingiber</taxon>
    </lineage>
</organism>
<dbReference type="InterPro" id="IPR002902">
    <property type="entry name" value="GNK2"/>
</dbReference>
<gene>
    <name evidence="3" type="ORF">ZIOFF_053921</name>
</gene>
<dbReference type="EMBL" id="JACMSC010000015">
    <property type="protein sequence ID" value="KAG6485384.1"/>
    <property type="molecule type" value="Genomic_DNA"/>
</dbReference>
<dbReference type="AlphaFoldDB" id="A0A8J5F8K7"/>
<feature type="signal peptide" evidence="1">
    <location>
        <begin position="1"/>
        <end position="22"/>
    </location>
</feature>
<keyword evidence="4" id="KW-1185">Reference proteome</keyword>
<dbReference type="OrthoDB" id="1731016at2759"/>
<feature type="domain" description="Gnk2-homologous" evidence="2">
    <location>
        <begin position="21"/>
        <end position="124"/>
    </location>
</feature>
<reference evidence="3 4" key="1">
    <citation type="submission" date="2020-08" db="EMBL/GenBank/DDBJ databases">
        <title>Plant Genome Project.</title>
        <authorList>
            <person name="Zhang R.-G."/>
        </authorList>
    </citation>
    <scope>NUCLEOTIDE SEQUENCE [LARGE SCALE GENOMIC DNA]</scope>
    <source>
        <tissue evidence="3">Rhizome</tissue>
    </source>
</reference>
<dbReference type="PROSITE" id="PS51473">
    <property type="entry name" value="GNK2"/>
    <property type="match status" value="2"/>
</dbReference>
<dbReference type="Proteomes" id="UP000734854">
    <property type="component" value="Unassembled WGS sequence"/>
</dbReference>
<comment type="caution">
    <text evidence="3">The sequence shown here is derived from an EMBL/GenBank/DDBJ whole genome shotgun (WGS) entry which is preliminary data.</text>
</comment>
<evidence type="ECO:0000259" key="2">
    <source>
        <dbReference type="PROSITE" id="PS51473"/>
    </source>
</evidence>
<evidence type="ECO:0000313" key="4">
    <source>
        <dbReference type="Proteomes" id="UP000734854"/>
    </source>
</evidence>
<name>A0A8J5F8K7_ZINOF</name>
<dbReference type="PANTHER" id="PTHR32411">
    <property type="entry name" value="CYSTEINE-RICH REPEAT SECRETORY PROTEIN 38-RELATED"/>
    <property type="match status" value="1"/>
</dbReference>
<evidence type="ECO:0000256" key="1">
    <source>
        <dbReference type="SAM" id="SignalP"/>
    </source>
</evidence>
<keyword evidence="1" id="KW-0732">Signal</keyword>
<feature type="chain" id="PRO_5035144981" description="Gnk2-homologous domain-containing protein" evidence="1">
    <location>
        <begin position="23"/>
        <end position="270"/>
    </location>
</feature>
<dbReference type="CDD" id="cd23509">
    <property type="entry name" value="Gnk2-like"/>
    <property type="match status" value="2"/>
</dbReference>